<dbReference type="Pfam" id="PF05199">
    <property type="entry name" value="GMC_oxred_C"/>
    <property type="match status" value="1"/>
</dbReference>
<dbReference type="AlphaFoldDB" id="A0A9X1DCK9"/>
<sequence length="547" mass="59471">MPSPSPDFIVIGSGSSGAVIATRLSEDPHANVLVLEAGKRENGIRLAMPILFPFVMADPKFNWSYMGEPEPFANDRQIRQPRGKALGGSSMINGMLYARGHSRDYDEWRQLGNEGWSYDDVLPYFRKSENHWGPADPWHGKGGPLSIKQQPKDNDLYRRFISAVEKLGYEERDTFHSARDGGGLEGWGPPPLTIHNGTRGSTAARFLIPAMSRPNLKVETGALVTRIEIEKGRAVAVQFRDASGQMRRVAANQEIIVSGGAYNSPQILNLSGIGAADELASHGIETVHDLPGVGMNLQDHPSVAMVLNAAREVTLTNALRLDRAALSALHWLLTRGGMIGDMPVTANGFLKTRPELERPDAQCLFQPTMIGAQTWFPGWRKPKPDVVAMACVLLRPEGRGWVKLRSADPADKPRILSNVLSTENDRAFFRRLIPQLREIFATSPLAEVLGAEVMPGADVQTPDEIDAWVRTACNTALHPVGTCAMGSTGDPMAVVDPRLRVHGLKGLRVADAAIMPRIVGGNTNAACIMIGEKAADMIKQDNGLAIA</sequence>
<dbReference type="EMBL" id="JAHGAW010000006">
    <property type="protein sequence ID" value="MBT2187404.1"/>
    <property type="molecule type" value="Genomic_DNA"/>
</dbReference>
<comment type="cofactor">
    <cofactor evidence="1 5">
        <name>FAD</name>
        <dbReference type="ChEBI" id="CHEBI:57692"/>
    </cofactor>
</comment>
<keyword evidence="10" id="KW-1185">Reference proteome</keyword>
<evidence type="ECO:0000256" key="4">
    <source>
        <dbReference type="ARBA" id="ARBA00022827"/>
    </source>
</evidence>
<feature type="domain" description="Glucose-methanol-choline oxidoreductase N-terminal" evidence="8">
    <location>
        <begin position="260"/>
        <end position="274"/>
    </location>
</feature>
<reference evidence="9" key="1">
    <citation type="submission" date="2021-05" db="EMBL/GenBank/DDBJ databases">
        <title>Genome of Sphingobium sp. strain.</title>
        <authorList>
            <person name="Fan R."/>
        </authorList>
    </citation>
    <scope>NUCLEOTIDE SEQUENCE</scope>
    <source>
        <strain evidence="9">H33</strain>
    </source>
</reference>
<feature type="domain" description="Glucose-methanol-choline oxidoreductase N-terminal" evidence="7">
    <location>
        <begin position="83"/>
        <end position="106"/>
    </location>
</feature>
<keyword evidence="4 5" id="KW-0274">FAD</keyword>
<evidence type="ECO:0000256" key="3">
    <source>
        <dbReference type="ARBA" id="ARBA00022630"/>
    </source>
</evidence>
<dbReference type="RefSeq" id="WP_214623314.1">
    <property type="nucleotide sequence ID" value="NZ_JAHGAW010000006.1"/>
</dbReference>
<evidence type="ECO:0000313" key="9">
    <source>
        <dbReference type="EMBL" id="MBT2187404.1"/>
    </source>
</evidence>
<evidence type="ECO:0000256" key="2">
    <source>
        <dbReference type="ARBA" id="ARBA00010790"/>
    </source>
</evidence>
<dbReference type="InterPro" id="IPR036188">
    <property type="entry name" value="FAD/NAD-bd_sf"/>
</dbReference>
<evidence type="ECO:0000259" key="8">
    <source>
        <dbReference type="PROSITE" id="PS00624"/>
    </source>
</evidence>
<accession>A0A9X1DCK9</accession>
<dbReference type="InterPro" id="IPR000172">
    <property type="entry name" value="GMC_OxRdtase_N"/>
</dbReference>
<dbReference type="PROSITE" id="PS00624">
    <property type="entry name" value="GMC_OXRED_2"/>
    <property type="match status" value="1"/>
</dbReference>
<evidence type="ECO:0000256" key="6">
    <source>
        <dbReference type="RuleBase" id="RU003968"/>
    </source>
</evidence>
<protein>
    <submittedName>
        <fullName evidence="9">GMC family oxidoreductase N-terminal domain-containing protein</fullName>
    </submittedName>
</protein>
<evidence type="ECO:0000256" key="5">
    <source>
        <dbReference type="PIRSR" id="PIRSR000137-2"/>
    </source>
</evidence>
<dbReference type="GO" id="GO:0050660">
    <property type="term" value="F:flavin adenine dinucleotide binding"/>
    <property type="evidence" value="ECO:0007669"/>
    <property type="project" value="InterPro"/>
</dbReference>
<proteinExistence type="inferred from homology"/>
<gene>
    <name evidence="9" type="ORF">KK488_10645</name>
</gene>
<comment type="similarity">
    <text evidence="2 6">Belongs to the GMC oxidoreductase family.</text>
</comment>
<dbReference type="Gene3D" id="3.50.50.60">
    <property type="entry name" value="FAD/NAD(P)-binding domain"/>
    <property type="match status" value="1"/>
</dbReference>
<dbReference type="PIRSF" id="PIRSF000137">
    <property type="entry name" value="Alcohol_oxidase"/>
    <property type="match status" value="1"/>
</dbReference>
<dbReference type="SUPFAM" id="SSF51905">
    <property type="entry name" value="FAD/NAD(P)-binding domain"/>
    <property type="match status" value="1"/>
</dbReference>
<name>A0A9X1DCK9_9SPHN</name>
<evidence type="ECO:0000313" key="10">
    <source>
        <dbReference type="Proteomes" id="UP001138757"/>
    </source>
</evidence>
<evidence type="ECO:0000256" key="1">
    <source>
        <dbReference type="ARBA" id="ARBA00001974"/>
    </source>
</evidence>
<feature type="binding site" evidence="5">
    <location>
        <position position="224"/>
    </location>
    <ligand>
        <name>FAD</name>
        <dbReference type="ChEBI" id="CHEBI:57692"/>
    </ligand>
</feature>
<evidence type="ECO:0000259" key="7">
    <source>
        <dbReference type="PROSITE" id="PS00623"/>
    </source>
</evidence>
<dbReference type="InterPro" id="IPR007867">
    <property type="entry name" value="GMC_OxRtase_C"/>
</dbReference>
<organism evidence="9 10">
    <name type="scientific">Sphingobium nicotianae</name>
    <dbReference type="NCBI Taxonomy" id="2782607"/>
    <lineage>
        <taxon>Bacteria</taxon>
        <taxon>Pseudomonadati</taxon>
        <taxon>Pseudomonadota</taxon>
        <taxon>Alphaproteobacteria</taxon>
        <taxon>Sphingomonadales</taxon>
        <taxon>Sphingomonadaceae</taxon>
        <taxon>Sphingobium</taxon>
    </lineage>
</organism>
<dbReference type="InterPro" id="IPR012132">
    <property type="entry name" value="GMC_OxRdtase"/>
</dbReference>
<dbReference type="Proteomes" id="UP001138757">
    <property type="component" value="Unassembled WGS sequence"/>
</dbReference>
<dbReference type="PANTHER" id="PTHR11552:SF147">
    <property type="entry name" value="CHOLINE DEHYDROGENASE, MITOCHONDRIAL"/>
    <property type="match status" value="1"/>
</dbReference>
<keyword evidence="3 6" id="KW-0285">Flavoprotein</keyword>
<comment type="caution">
    <text evidence="9">The sequence shown here is derived from an EMBL/GenBank/DDBJ whole genome shotgun (WGS) entry which is preliminary data.</text>
</comment>
<dbReference type="SUPFAM" id="SSF54373">
    <property type="entry name" value="FAD-linked reductases, C-terminal domain"/>
    <property type="match status" value="1"/>
</dbReference>
<dbReference type="PROSITE" id="PS00623">
    <property type="entry name" value="GMC_OXRED_1"/>
    <property type="match status" value="1"/>
</dbReference>
<dbReference type="Gene3D" id="3.30.560.10">
    <property type="entry name" value="Glucose Oxidase, domain 3"/>
    <property type="match status" value="1"/>
</dbReference>
<dbReference type="PANTHER" id="PTHR11552">
    <property type="entry name" value="GLUCOSE-METHANOL-CHOLINE GMC OXIDOREDUCTASE"/>
    <property type="match status" value="1"/>
</dbReference>
<dbReference type="Pfam" id="PF00732">
    <property type="entry name" value="GMC_oxred_N"/>
    <property type="match status" value="1"/>
</dbReference>
<dbReference type="GO" id="GO:0016614">
    <property type="term" value="F:oxidoreductase activity, acting on CH-OH group of donors"/>
    <property type="evidence" value="ECO:0007669"/>
    <property type="project" value="InterPro"/>
</dbReference>